<evidence type="ECO:0000256" key="1">
    <source>
        <dbReference type="SAM" id="MobiDB-lite"/>
    </source>
</evidence>
<evidence type="ECO:0000313" key="2">
    <source>
        <dbReference type="EMBL" id="MEX0427704.1"/>
    </source>
</evidence>
<protein>
    <submittedName>
        <fullName evidence="2">Uncharacterized protein</fullName>
    </submittedName>
</protein>
<dbReference type="EMBL" id="JBFPJR010000012">
    <property type="protein sequence ID" value="MEX0427704.1"/>
    <property type="molecule type" value="Genomic_DNA"/>
</dbReference>
<comment type="caution">
    <text evidence="2">The sequence shown here is derived from an EMBL/GenBank/DDBJ whole genome shotgun (WGS) entry which is preliminary data.</text>
</comment>
<gene>
    <name evidence="2" type="ORF">AB3X52_08740</name>
</gene>
<name>A0ABV3SXN4_9ACTN</name>
<accession>A0ABV3SXN4</accession>
<dbReference type="RefSeq" id="WP_367993344.1">
    <property type="nucleotide sequence ID" value="NZ_JBFPJR010000012.1"/>
</dbReference>
<proteinExistence type="predicted"/>
<evidence type="ECO:0000313" key="3">
    <source>
        <dbReference type="Proteomes" id="UP001556631"/>
    </source>
</evidence>
<organism evidence="2 3">
    <name type="scientific">Nocardioides eburneus</name>
    <dbReference type="NCBI Taxonomy" id="3231482"/>
    <lineage>
        <taxon>Bacteria</taxon>
        <taxon>Bacillati</taxon>
        <taxon>Actinomycetota</taxon>
        <taxon>Actinomycetes</taxon>
        <taxon>Propionibacteriales</taxon>
        <taxon>Nocardioidaceae</taxon>
        <taxon>Nocardioides</taxon>
    </lineage>
</organism>
<keyword evidence="3" id="KW-1185">Reference proteome</keyword>
<dbReference type="Proteomes" id="UP001556631">
    <property type="component" value="Unassembled WGS sequence"/>
</dbReference>
<feature type="region of interest" description="Disordered" evidence="1">
    <location>
        <begin position="1"/>
        <end position="32"/>
    </location>
</feature>
<sequence length="75" mass="7879">MSPSYAYDPDLYEPGTPAAAGRCSHHRAGEPGAETCTGEAVVSFQDQRGRWQAGCSAALEQLVDRGEIEPLGQGA</sequence>
<reference evidence="2 3" key="1">
    <citation type="submission" date="2024-07" db="EMBL/GenBank/DDBJ databases">
        <authorList>
            <person name="Lee S."/>
            <person name="Kang M."/>
        </authorList>
    </citation>
    <scope>NUCLEOTIDE SEQUENCE [LARGE SCALE GENOMIC DNA]</scope>
    <source>
        <strain evidence="2 3">DS6</strain>
    </source>
</reference>